<protein>
    <submittedName>
        <fullName evidence="1">Uncharacterized protein</fullName>
    </submittedName>
</protein>
<comment type="caution">
    <text evidence="1">The sequence shown here is derived from an EMBL/GenBank/DDBJ whole genome shotgun (WGS) entry which is preliminary data.</text>
</comment>
<gene>
    <name evidence="1" type="ORF">PCA20602_01258</name>
</gene>
<evidence type="ECO:0000313" key="2">
    <source>
        <dbReference type="Proteomes" id="UP000366065"/>
    </source>
</evidence>
<keyword evidence="2" id="KW-1185">Reference proteome</keyword>
<proteinExistence type="predicted"/>
<dbReference type="EMBL" id="CABPRV010000002">
    <property type="protein sequence ID" value="VVD83627.1"/>
    <property type="molecule type" value="Genomic_DNA"/>
</dbReference>
<accession>A0ABY6VUY0</accession>
<dbReference type="Proteomes" id="UP000366065">
    <property type="component" value="Unassembled WGS sequence"/>
</dbReference>
<evidence type="ECO:0000313" key="1">
    <source>
        <dbReference type="EMBL" id="VVD83627.1"/>
    </source>
</evidence>
<sequence length="32" mass="3511">MSQRSIFLPFQGLAEGCDEMSGDRAAGVDEHR</sequence>
<name>A0ABY6VUY0_9BURK</name>
<reference evidence="1 2" key="1">
    <citation type="submission" date="2019-08" db="EMBL/GenBank/DDBJ databases">
        <authorList>
            <person name="Peeters C."/>
        </authorList>
    </citation>
    <scope>NUCLEOTIDE SEQUENCE [LARGE SCALE GENOMIC DNA]</scope>
    <source>
        <strain evidence="1 2">LMG 20602</strain>
    </source>
</reference>
<organism evidence="1 2">
    <name type="scientific">Pandoraea capi</name>
    <dbReference type="NCBI Taxonomy" id="2508286"/>
    <lineage>
        <taxon>Bacteria</taxon>
        <taxon>Pseudomonadati</taxon>
        <taxon>Pseudomonadota</taxon>
        <taxon>Betaproteobacteria</taxon>
        <taxon>Burkholderiales</taxon>
        <taxon>Burkholderiaceae</taxon>
        <taxon>Pandoraea</taxon>
    </lineage>
</organism>